<dbReference type="AlphaFoldDB" id="A0AAD6WJ65"/>
<name>A0AAD6WJ65_9ROSI</name>
<dbReference type="EMBL" id="JAQIZT010000001">
    <property type="protein sequence ID" value="KAJ7014690.1"/>
    <property type="molecule type" value="Genomic_DNA"/>
</dbReference>
<evidence type="ECO:0000313" key="2">
    <source>
        <dbReference type="Proteomes" id="UP001164929"/>
    </source>
</evidence>
<sequence length="47" mass="5239">MEKASLKLLFVFVLVFQKELKRLGIVQVTLIVPPVAQQAAQMLIVST</sequence>
<evidence type="ECO:0000313" key="1">
    <source>
        <dbReference type="EMBL" id="KAJ7014690.1"/>
    </source>
</evidence>
<proteinExistence type="predicted"/>
<dbReference type="Proteomes" id="UP001164929">
    <property type="component" value="Chromosome 1"/>
</dbReference>
<accession>A0AAD6WJ65</accession>
<reference evidence="1 2" key="1">
    <citation type="journal article" date="2023" name="Mol. Ecol. Resour.">
        <title>Chromosome-level genome assembly of a triploid poplar Populus alba 'Berolinensis'.</title>
        <authorList>
            <person name="Chen S."/>
            <person name="Yu Y."/>
            <person name="Wang X."/>
            <person name="Wang S."/>
            <person name="Zhang T."/>
            <person name="Zhou Y."/>
            <person name="He R."/>
            <person name="Meng N."/>
            <person name="Wang Y."/>
            <person name="Liu W."/>
            <person name="Liu Z."/>
            <person name="Liu J."/>
            <person name="Guo Q."/>
            <person name="Huang H."/>
            <person name="Sederoff R.R."/>
            <person name="Wang G."/>
            <person name="Qu G."/>
            <person name="Chen S."/>
        </authorList>
    </citation>
    <scope>NUCLEOTIDE SEQUENCE [LARGE SCALE GENOMIC DNA]</scope>
    <source>
        <strain evidence="1">SC-2020</strain>
    </source>
</reference>
<comment type="caution">
    <text evidence="1">The sequence shown here is derived from an EMBL/GenBank/DDBJ whole genome shotgun (WGS) entry which is preliminary data.</text>
</comment>
<organism evidence="1 2">
    <name type="scientific">Populus alba x Populus x berolinensis</name>
    <dbReference type="NCBI Taxonomy" id="444605"/>
    <lineage>
        <taxon>Eukaryota</taxon>
        <taxon>Viridiplantae</taxon>
        <taxon>Streptophyta</taxon>
        <taxon>Embryophyta</taxon>
        <taxon>Tracheophyta</taxon>
        <taxon>Spermatophyta</taxon>
        <taxon>Magnoliopsida</taxon>
        <taxon>eudicotyledons</taxon>
        <taxon>Gunneridae</taxon>
        <taxon>Pentapetalae</taxon>
        <taxon>rosids</taxon>
        <taxon>fabids</taxon>
        <taxon>Malpighiales</taxon>
        <taxon>Salicaceae</taxon>
        <taxon>Saliceae</taxon>
        <taxon>Populus</taxon>
    </lineage>
</organism>
<protein>
    <submittedName>
        <fullName evidence="1">Uncharacterized protein</fullName>
    </submittedName>
</protein>
<gene>
    <name evidence="1" type="ORF">NC653_004102</name>
</gene>
<keyword evidence="2" id="KW-1185">Reference proteome</keyword>